<feature type="transmembrane region" description="Helical" evidence="2">
    <location>
        <begin position="44"/>
        <end position="62"/>
    </location>
</feature>
<feature type="transmembrane region" description="Helical" evidence="2">
    <location>
        <begin position="7"/>
        <end position="24"/>
    </location>
</feature>
<feature type="transmembrane region" description="Helical" evidence="2">
    <location>
        <begin position="91"/>
        <end position="109"/>
    </location>
</feature>
<dbReference type="InterPro" id="IPR015402">
    <property type="entry name" value="DUF1980"/>
</dbReference>
<feature type="compositionally biased region" description="Basic and acidic residues" evidence="1">
    <location>
        <begin position="138"/>
        <end position="156"/>
    </location>
</feature>
<dbReference type="InterPro" id="IPR048447">
    <property type="entry name" value="DUF1980_C"/>
</dbReference>
<keyword evidence="2" id="KW-1133">Transmembrane helix</keyword>
<reference evidence="5 6" key="1">
    <citation type="submission" date="2019-09" db="EMBL/GenBank/DDBJ databases">
        <title>Whole genome sequences of isolates from the Mars Exploration Rovers.</title>
        <authorList>
            <person name="Seuylemezian A."/>
            <person name="Vaishampayan P."/>
        </authorList>
    </citation>
    <scope>NUCLEOTIDE SEQUENCE [LARGE SCALE GENOMIC DNA]</scope>
    <source>
        <strain evidence="5 6">MER_TA_151</strain>
    </source>
</reference>
<dbReference type="Pfam" id="PF09323">
    <property type="entry name" value="DUF1980"/>
    <property type="match status" value="1"/>
</dbReference>
<keyword evidence="2" id="KW-0812">Transmembrane</keyword>
<dbReference type="EMBL" id="VYKL01000006">
    <property type="protein sequence ID" value="KAA9030622.1"/>
    <property type="molecule type" value="Genomic_DNA"/>
</dbReference>
<dbReference type="InterPro" id="IPR048493">
    <property type="entry name" value="DUF1980_N"/>
</dbReference>
<protein>
    <submittedName>
        <fullName evidence="5">TIGR03943 family protein</fullName>
    </submittedName>
</protein>
<evidence type="ECO:0000313" key="5">
    <source>
        <dbReference type="EMBL" id="KAA9030622.1"/>
    </source>
</evidence>
<name>A0A5J5I2U9_9BACI</name>
<dbReference type="AlphaFoldDB" id="A0A5J5I2U9"/>
<dbReference type="RefSeq" id="WP_150438350.1">
    <property type="nucleotide sequence ID" value="NZ_VYKL01000006.1"/>
</dbReference>
<gene>
    <name evidence="5" type="ORF">F4V44_02165</name>
</gene>
<dbReference type="InterPro" id="IPR052955">
    <property type="entry name" value="UPF0703_membrane_permease"/>
</dbReference>
<keyword evidence="6" id="KW-1185">Reference proteome</keyword>
<keyword evidence="2" id="KW-0472">Membrane</keyword>
<evidence type="ECO:0000259" key="3">
    <source>
        <dbReference type="Pfam" id="PF09323"/>
    </source>
</evidence>
<accession>A0A5J5I2U9</accession>
<evidence type="ECO:0000259" key="4">
    <source>
        <dbReference type="Pfam" id="PF21537"/>
    </source>
</evidence>
<feature type="domain" description="DUF1980" evidence="3">
    <location>
        <begin position="9"/>
        <end position="122"/>
    </location>
</feature>
<evidence type="ECO:0000313" key="6">
    <source>
        <dbReference type="Proteomes" id="UP000326671"/>
    </source>
</evidence>
<proteinExistence type="predicted"/>
<comment type="caution">
    <text evidence="5">The sequence shown here is derived from an EMBL/GenBank/DDBJ whole genome shotgun (WGS) entry which is preliminary data.</text>
</comment>
<feature type="compositionally biased region" description="Polar residues" evidence="1">
    <location>
        <begin position="157"/>
        <end position="169"/>
    </location>
</feature>
<evidence type="ECO:0000256" key="1">
    <source>
        <dbReference type="SAM" id="MobiDB-lite"/>
    </source>
</evidence>
<evidence type="ECO:0000256" key="2">
    <source>
        <dbReference type="SAM" id="Phobius"/>
    </source>
</evidence>
<feature type="region of interest" description="Disordered" evidence="1">
    <location>
        <begin position="129"/>
        <end position="169"/>
    </location>
</feature>
<dbReference type="Pfam" id="PF21537">
    <property type="entry name" value="DUF1980_C"/>
    <property type="match status" value="1"/>
</dbReference>
<feature type="domain" description="DUF1980" evidence="4">
    <location>
        <begin position="177"/>
        <end position="309"/>
    </location>
</feature>
<dbReference type="PANTHER" id="PTHR40047">
    <property type="entry name" value="UPF0703 PROTEIN YCGQ"/>
    <property type="match status" value="1"/>
</dbReference>
<dbReference type="NCBIfam" id="TIGR03943">
    <property type="entry name" value="TIGR03943 family putative permease subunit"/>
    <property type="match status" value="1"/>
</dbReference>
<dbReference type="OrthoDB" id="9770408at2"/>
<organism evidence="5 6">
    <name type="scientific">Niallia endozanthoxylica</name>
    <dbReference type="NCBI Taxonomy" id="2036016"/>
    <lineage>
        <taxon>Bacteria</taxon>
        <taxon>Bacillati</taxon>
        <taxon>Bacillota</taxon>
        <taxon>Bacilli</taxon>
        <taxon>Bacillales</taxon>
        <taxon>Bacillaceae</taxon>
        <taxon>Niallia</taxon>
    </lineage>
</organism>
<sequence length="315" mass="36066">MQLQFQQAVRAFILLAFSTMLFKLHYTGDIYKLINPKYENLSQIASIIFLILFFIQITRVWTARKSHSHHCHEDQSCHHDHGDSPFHSKKLFSYAILLFPLATGLLLSPKVLDASIADKKGAMLMLSNQEQVSQGDNNRLDSESSVQEEKNEKYQEEISSFHQPVDSSNGENQLEISEEEYNKLINQLIQNDTIEMNDSLYAAYYDEIGMNISNLKGKTIKLKGFIYKDKDLSQNQLVISRFLITHCIADASIIGFLSEFTEAPSLNQDTWVEAEGILDITTYNGTELPLIKITDWKKVNEPKTPYVYPISIKIM</sequence>
<dbReference type="PANTHER" id="PTHR40047:SF1">
    <property type="entry name" value="UPF0703 PROTEIN YCGQ"/>
    <property type="match status" value="1"/>
</dbReference>
<dbReference type="Proteomes" id="UP000326671">
    <property type="component" value="Unassembled WGS sequence"/>
</dbReference>